<dbReference type="GO" id="GO:0052689">
    <property type="term" value="F:carboxylic ester hydrolase activity"/>
    <property type="evidence" value="ECO:0007669"/>
    <property type="project" value="UniProtKB-KW"/>
</dbReference>
<proteinExistence type="inferred from homology"/>
<dbReference type="GO" id="GO:0016020">
    <property type="term" value="C:membrane"/>
    <property type="evidence" value="ECO:0007669"/>
    <property type="project" value="TreeGrafter"/>
</dbReference>
<dbReference type="EMBL" id="FO681348">
    <property type="protein sequence ID" value="CCV65945.1"/>
    <property type="molecule type" value="Genomic_DNA"/>
</dbReference>
<gene>
    <name evidence="4" type="ORF">BN85309240</name>
</gene>
<dbReference type="SUPFAM" id="SSF53474">
    <property type="entry name" value="alpha/beta-Hydrolases"/>
    <property type="match status" value="1"/>
</dbReference>
<organism evidence="4 5">
    <name type="scientific">Acholeplasma brassicae</name>
    <dbReference type="NCBI Taxonomy" id="61635"/>
    <lineage>
        <taxon>Bacteria</taxon>
        <taxon>Bacillati</taxon>
        <taxon>Mycoplasmatota</taxon>
        <taxon>Mollicutes</taxon>
        <taxon>Acholeplasmatales</taxon>
        <taxon>Acholeplasmataceae</taxon>
        <taxon>Acholeplasma</taxon>
    </lineage>
</organism>
<dbReference type="Pfam" id="PF00561">
    <property type="entry name" value="Abhydrolase_1"/>
    <property type="match status" value="1"/>
</dbReference>
<evidence type="ECO:0000313" key="5">
    <source>
        <dbReference type="Proteomes" id="UP000032737"/>
    </source>
</evidence>
<dbReference type="KEGG" id="abra:BN85309240"/>
<keyword evidence="2" id="KW-0719">Serine esterase</keyword>
<dbReference type="InterPro" id="IPR000073">
    <property type="entry name" value="AB_hydrolase_1"/>
</dbReference>
<keyword evidence="2" id="KW-0378">Hydrolase</keyword>
<dbReference type="RefSeq" id="WP_030004807.1">
    <property type="nucleotide sequence ID" value="NC_022549.1"/>
</dbReference>
<dbReference type="STRING" id="61635.BN85309240"/>
<dbReference type="PRINTS" id="PR00111">
    <property type="entry name" value="ABHYDROLASE"/>
</dbReference>
<dbReference type="AlphaFoldDB" id="U4KNS1"/>
<feature type="domain" description="AB hydrolase-1" evidence="3">
    <location>
        <begin position="24"/>
        <end position="282"/>
    </location>
</feature>
<evidence type="ECO:0000313" key="4">
    <source>
        <dbReference type="EMBL" id="CCV65945.1"/>
    </source>
</evidence>
<dbReference type="InterPro" id="IPR029058">
    <property type="entry name" value="AB_hydrolase_fold"/>
</dbReference>
<dbReference type="OrthoDB" id="252464at2"/>
<evidence type="ECO:0000256" key="2">
    <source>
        <dbReference type="ARBA" id="ARBA00022487"/>
    </source>
</evidence>
<dbReference type="Gene3D" id="3.40.50.1820">
    <property type="entry name" value="alpha/beta hydrolase"/>
    <property type="match status" value="1"/>
</dbReference>
<sequence>MGKKYIELKNGETYAYLEKGSGDNVLILIHGNLSSGLYFKPLMDRLPDDIHVFSLDLRGFGDSSYQNPYHSLKELATDVKLFMSALKIEKASIAGWSLGGGVAMEFAAIHHSSVDKLILINSTTHKGYPIFKKDESNAPIFTMGYKDKDEMAKDPVQVKPMLEALATQNKFFMSYVYDLTIYSNHKPTQEDNDLYIKETLKQRCLVDADWALANLNMSDIPNLYHKGDGTIKQIKAPVLMFWGAMDKTVPEYMVLDNYNALKNQSKYIRFESCGHSPLVDKPDELKEAIYDFIK</sequence>
<reference evidence="4 5" key="1">
    <citation type="journal article" date="2013" name="J. Mol. Microbiol. Biotechnol.">
        <title>Analysis of the Complete Genomes of Acholeplasma brassicae , A. palmae and A. laidlawii and Their Comparison to the Obligate Parasites from ' Candidatus Phytoplasma'.</title>
        <authorList>
            <person name="Kube M."/>
            <person name="Siewert C."/>
            <person name="Migdoll A.M."/>
            <person name="Duduk B."/>
            <person name="Holz S."/>
            <person name="Rabus R."/>
            <person name="Seemuller E."/>
            <person name="Mitrovic J."/>
            <person name="Muller I."/>
            <person name="Buttner C."/>
            <person name="Reinhardt R."/>
        </authorList>
    </citation>
    <scope>NUCLEOTIDE SEQUENCE [LARGE SCALE GENOMIC DNA]</scope>
    <source>
        <strain evidence="5">0502</strain>
    </source>
</reference>
<dbReference type="InterPro" id="IPR050266">
    <property type="entry name" value="AB_hydrolase_sf"/>
</dbReference>
<dbReference type="HOGENOM" id="CLU_020336_13_1_14"/>
<accession>U4KNS1</accession>
<evidence type="ECO:0000256" key="1">
    <source>
        <dbReference type="ARBA" id="ARBA00006989"/>
    </source>
</evidence>
<dbReference type="PANTHER" id="PTHR43798:SF33">
    <property type="entry name" value="HYDROLASE, PUTATIVE (AFU_ORTHOLOGUE AFUA_2G14860)-RELATED"/>
    <property type="match status" value="1"/>
</dbReference>
<evidence type="ECO:0000259" key="3">
    <source>
        <dbReference type="Pfam" id="PF00561"/>
    </source>
</evidence>
<dbReference type="PANTHER" id="PTHR43798">
    <property type="entry name" value="MONOACYLGLYCEROL LIPASE"/>
    <property type="match status" value="1"/>
</dbReference>
<keyword evidence="5" id="KW-1185">Reference proteome</keyword>
<comment type="similarity">
    <text evidence="1">Belongs to the lipase/esterase LIP3/BchO family.</text>
</comment>
<name>U4KNS1_9MOLU</name>
<protein>
    <submittedName>
        <fullName evidence="4">Putative 3-oxoadipate enol-lactonase</fullName>
    </submittedName>
</protein>
<dbReference type="Proteomes" id="UP000032737">
    <property type="component" value="Chromosome"/>
</dbReference>